<dbReference type="InterPro" id="IPR035965">
    <property type="entry name" value="PAS-like_dom_sf"/>
</dbReference>
<proteinExistence type="predicted"/>
<dbReference type="Pfam" id="PF08448">
    <property type="entry name" value="PAS_4"/>
    <property type="match status" value="1"/>
</dbReference>
<accession>A0A6I4IMQ7</accession>
<evidence type="ECO:0000313" key="1">
    <source>
        <dbReference type="EMBL" id="QQL50240.1"/>
    </source>
</evidence>
<dbReference type="RefSeq" id="WP_157522692.1">
    <property type="nucleotide sequence ID" value="NZ_CP066775.1"/>
</dbReference>
<dbReference type="InterPro" id="IPR003018">
    <property type="entry name" value="GAF"/>
</dbReference>
<dbReference type="AlphaFoldDB" id="A0A6I4IMQ7"/>
<dbReference type="SUPFAM" id="SSF55785">
    <property type="entry name" value="PYP-like sensor domain (PAS domain)"/>
    <property type="match status" value="1"/>
</dbReference>
<keyword evidence="2" id="KW-1185">Reference proteome</keyword>
<dbReference type="Gene3D" id="3.30.450.40">
    <property type="match status" value="1"/>
</dbReference>
<name>A0A6I4IMQ7_9SPHI</name>
<dbReference type="CDD" id="cd00130">
    <property type="entry name" value="PAS"/>
    <property type="match status" value="1"/>
</dbReference>
<dbReference type="Pfam" id="PF01590">
    <property type="entry name" value="GAF"/>
    <property type="match status" value="1"/>
</dbReference>
<dbReference type="Gene3D" id="3.30.450.20">
    <property type="entry name" value="PAS domain"/>
    <property type="match status" value="1"/>
</dbReference>
<sequence>MPKRELERLQAVNRFLKLKISKEEELQEIVSLAADICGTPTALITLIDSDTQYIPFKQAFNFETTPRSHAFCTHVIEQADFLMVEDTEQDLRFLANPLVTEDPHIRFYAGTPLTTQDGLHLGSLCVINQTPGTLSKEQQQMLQILAEQVIQLLEFDASLEMLKDQFLSAKKEELTMHSFFDSCACAHLLLDLDFKVTAYSKAMSDFIYEHHGIKINSGYSIMELIDPIDRERVTSACNNALQGISTKMERHIEFKNKSYWWDVAIDPARNPDGEIIGVSYNGSDISERIRQKASAEAQRLKLDEIAFNQSHQLRRPVATLKGLLTLIDIEGELQNCGPLKEMQHYVEQLDNKIHLIVDYTNH</sequence>
<dbReference type="PANTHER" id="PTHR43102:SF2">
    <property type="entry name" value="GAF DOMAIN-CONTAINING PROTEIN"/>
    <property type="match status" value="1"/>
</dbReference>
<dbReference type="KEGG" id="mgik:GO620_001950"/>
<dbReference type="InterPro" id="IPR000014">
    <property type="entry name" value="PAS"/>
</dbReference>
<evidence type="ECO:0000313" key="2">
    <source>
        <dbReference type="Proteomes" id="UP000429232"/>
    </source>
</evidence>
<reference evidence="1 2" key="1">
    <citation type="submission" date="2020-12" db="EMBL/GenBank/DDBJ databases">
        <title>HMF7856_wgs.fasta genome submission.</title>
        <authorList>
            <person name="Kang H."/>
            <person name="Kim H."/>
            <person name="Joh K."/>
        </authorList>
    </citation>
    <scope>NUCLEOTIDE SEQUENCE [LARGE SCALE GENOMIC DNA]</scope>
    <source>
        <strain evidence="1 2">HMF7856</strain>
    </source>
</reference>
<organism evidence="1 2">
    <name type="scientific">Mucilaginibacter ginkgonis</name>
    <dbReference type="NCBI Taxonomy" id="2682091"/>
    <lineage>
        <taxon>Bacteria</taxon>
        <taxon>Pseudomonadati</taxon>
        <taxon>Bacteroidota</taxon>
        <taxon>Sphingobacteriia</taxon>
        <taxon>Sphingobacteriales</taxon>
        <taxon>Sphingobacteriaceae</taxon>
        <taxon>Mucilaginibacter</taxon>
    </lineage>
</organism>
<dbReference type="SMART" id="SM00065">
    <property type="entry name" value="GAF"/>
    <property type="match status" value="1"/>
</dbReference>
<dbReference type="InterPro" id="IPR013656">
    <property type="entry name" value="PAS_4"/>
</dbReference>
<dbReference type="Proteomes" id="UP000429232">
    <property type="component" value="Chromosome"/>
</dbReference>
<protein>
    <submittedName>
        <fullName evidence="1">GAF domain-containing protein</fullName>
    </submittedName>
</protein>
<dbReference type="EMBL" id="CP066775">
    <property type="protein sequence ID" value="QQL50240.1"/>
    <property type="molecule type" value="Genomic_DNA"/>
</dbReference>
<gene>
    <name evidence="1" type="ORF">GO620_001950</name>
</gene>
<dbReference type="PANTHER" id="PTHR43102">
    <property type="entry name" value="SLR1143 PROTEIN"/>
    <property type="match status" value="1"/>
</dbReference>
<dbReference type="InterPro" id="IPR029016">
    <property type="entry name" value="GAF-like_dom_sf"/>
</dbReference>
<dbReference type="SUPFAM" id="SSF55781">
    <property type="entry name" value="GAF domain-like"/>
    <property type="match status" value="1"/>
</dbReference>